<keyword evidence="3" id="KW-1185">Reference proteome</keyword>
<keyword evidence="1" id="KW-0812">Transmembrane</keyword>
<sequence>MKQRNPFNGMLGLYSGTREKVRLYAEKQPDKVIAAMFLILLVAVTIFLITKATHQQDYNRSAGALLNRISAPAPPPAGKPITGDILDLLTLYGRTKAINPDSLTLKDSLLLKEINRDLNKILDEKD</sequence>
<keyword evidence="1" id="KW-1133">Transmembrane helix</keyword>
<reference evidence="2 3" key="1">
    <citation type="submission" date="2019-09" db="EMBL/GenBank/DDBJ databases">
        <title>Genome sequence and assembly of Adhaeribacter sp.</title>
        <authorList>
            <person name="Chhetri G."/>
        </authorList>
    </citation>
    <scope>NUCLEOTIDE SEQUENCE [LARGE SCALE GENOMIC DNA]</scope>
    <source>
        <strain evidence="2 3">DK36</strain>
    </source>
</reference>
<comment type="caution">
    <text evidence="2">The sequence shown here is derived from an EMBL/GenBank/DDBJ whole genome shotgun (WGS) entry which is preliminary data.</text>
</comment>
<evidence type="ECO:0000256" key="1">
    <source>
        <dbReference type="SAM" id="Phobius"/>
    </source>
</evidence>
<dbReference type="AlphaFoldDB" id="A0A5M6D1Z2"/>
<name>A0A5M6D1Z2_9BACT</name>
<evidence type="ECO:0000313" key="3">
    <source>
        <dbReference type="Proteomes" id="UP000323426"/>
    </source>
</evidence>
<feature type="transmembrane region" description="Helical" evidence="1">
    <location>
        <begin position="32"/>
        <end position="50"/>
    </location>
</feature>
<gene>
    <name evidence="2" type="ORF">F0145_25080</name>
</gene>
<accession>A0A5M6D1Z2</accession>
<protein>
    <submittedName>
        <fullName evidence="2">Uncharacterized protein</fullName>
    </submittedName>
</protein>
<evidence type="ECO:0000313" key="2">
    <source>
        <dbReference type="EMBL" id="KAA5539145.1"/>
    </source>
</evidence>
<dbReference type="Proteomes" id="UP000323426">
    <property type="component" value="Unassembled WGS sequence"/>
</dbReference>
<organism evidence="2 3">
    <name type="scientific">Adhaeribacter rhizoryzae</name>
    <dbReference type="NCBI Taxonomy" id="2607907"/>
    <lineage>
        <taxon>Bacteria</taxon>
        <taxon>Pseudomonadati</taxon>
        <taxon>Bacteroidota</taxon>
        <taxon>Cytophagia</taxon>
        <taxon>Cytophagales</taxon>
        <taxon>Hymenobacteraceae</taxon>
        <taxon>Adhaeribacter</taxon>
    </lineage>
</organism>
<keyword evidence="1" id="KW-0472">Membrane</keyword>
<dbReference type="EMBL" id="VWSF01000035">
    <property type="protein sequence ID" value="KAA5539145.1"/>
    <property type="molecule type" value="Genomic_DNA"/>
</dbReference>
<dbReference type="RefSeq" id="WP_150093278.1">
    <property type="nucleotide sequence ID" value="NZ_VWSF01000035.1"/>
</dbReference>
<proteinExistence type="predicted"/>